<keyword evidence="1" id="KW-0472">Membrane</keyword>
<gene>
    <name evidence="2" type="ORF">GUITHDRAFT_165872</name>
</gene>
<protein>
    <recommendedName>
        <fullName evidence="5">Transmembrane protein</fullName>
    </recommendedName>
</protein>
<keyword evidence="1" id="KW-1133">Transmembrane helix</keyword>
<feature type="non-terminal residue" evidence="2">
    <location>
        <position position="1"/>
    </location>
</feature>
<evidence type="ECO:0000313" key="4">
    <source>
        <dbReference type="Proteomes" id="UP000011087"/>
    </source>
</evidence>
<feature type="transmembrane region" description="Helical" evidence="1">
    <location>
        <begin position="183"/>
        <end position="203"/>
    </location>
</feature>
<dbReference type="Proteomes" id="UP000011087">
    <property type="component" value="Unassembled WGS sequence"/>
</dbReference>
<dbReference type="AlphaFoldDB" id="L1II05"/>
<reference evidence="2 4" key="1">
    <citation type="journal article" date="2012" name="Nature">
        <title>Algal genomes reveal evolutionary mosaicism and the fate of nucleomorphs.</title>
        <authorList>
            <consortium name="DOE Joint Genome Institute"/>
            <person name="Curtis B.A."/>
            <person name="Tanifuji G."/>
            <person name="Burki F."/>
            <person name="Gruber A."/>
            <person name="Irimia M."/>
            <person name="Maruyama S."/>
            <person name="Arias M.C."/>
            <person name="Ball S.G."/>
            <person name="Gile G.H."/>
            <person name="Hirakawa Y."/>
            <person name="Hopkins J.F."/>
            <person name="Kuo A."/>
            <person name="Rensing S.A."/>
            <person name="Schmutz J."/>
            <person name="Symeonidi A."/>
            <person name="Elias M."/>
            <person name="Eveleigh R.J."/>
            <person name="Herman E.K."/>
            <person name="Klute M.J."/>
            <person name="Nakayama T."/>
            <person name="Obornik M."/>
            <person name="Reyes-Prieto A."/>
            <person name="Armbrust E.V."/>
            <person name="Aves S.J."/>
            <person name="Beiko R.G."/>
            <person name="Coutinho P."/>
            <person name="Dacks J.B."/>
            <person name="Durnford D.G."/>
            <person name="Fast N.M."/>
            <person name="Green B.R."/>
            <person name="Grisdale C.J."/>
            <person name="Hempel F."/>
            <person name="Henrissat B."/>
            <person name="Hoppner M.P."/>
            <person name="Ishida K."/>
            <person name="Kim E."/>
            <person name="Koreny L."/>
            <person name="Kroth P.G."/>
            <person name="Liu Y."/>
            <person name="Malik S.B."/>
            <person name="Maier U.G."/>
            <person name="McRose D."/>
            <person name="Mock T."/>
            <person name="Neilson J.A."/>
            <person name="Onodera N.T."/>
            <person name="Poole A.M."/>
            <person name="Pritham E.J."/>
            <person name="Richards T.A."/>
            <person name="Rocap G."/>
            <person name="Roy S.W."/>
            <person name="Sarai C."/>
            <person name="Schaack S."/>
            <person name="Shirato S."/>
            <person name="Slamovits C.H."/>
            <person name="Spencer D.F."/>
            <person name="Suzuki S."/>
            <person name="Worden A.Z."/>
            <person name="Zauner S."/>
            <person name="Barry K."/>
            <person name="Bell C."/>
            <person name="Bharti A.K."/>
            <person name="Crow J.A."/>
            <person name="Grimwood J."/>
            <person name="Kramer R."/>
            <person name="Lindquist E."/>
            <person name="Lucas S."/>
            <person name="Salamov A."/>
            <person name="McFadden G.I."/>
            <person name="Lane C.E."/>
            <person name="Keeling P.J."/>
            <person name="Gray M.W."/>
            <person name="Grigoriev I.V."/>
            <person name="Archibald J.M."/>
        </authorList>
    </citation>
    <scope>NUCLEOTIDE SEQUENCE</scope>
    <source>
        <strain evidence="2 4">CCMP2712</strain>
    </source>
</reference>
<dbReference type="EMBL" id="JH993083">
    <property type="protein sequence ID" value="EKX35846.1"/>
    <property type="molecule type" value="Genomic_DNA"/>
</dbReference>
<dbReference type="PaxDb" id="55529-EKX35846"/>
<dbReference type="RefSeq" id="XP_005822826.1">
    <property type="nucleotide sequence ID" value="XM_005822769.1"/>
</dbReference>
<dbReference type="KEGG" id="gtt:GUITHDRAFT_165872"/>
<reference evidence="4" key="2">
    <citation type="submission" date="2012-11" db="EMBL/GenBank/DDBJ databases">
        <authorList>
            <person name="Kuo A."/>
            <person name="Curtis B.A."/>
            <person name="Tanifuji G."/>
            <person name="Burki F."/>
            <person name="Gruber A."/>
            <person name="Irimia M."/>
            <person name="Maruyama S."/>
            <person name="Arias M.C."/>
            <person name="Ball S.G."/>
            <person name="Gile G.H."/>
            <person name="Hirakawa Y."/>
            <person name="Hopkins J.F."/>
            <person name="Rensing S.A."/>
            <person name="Schmutz J."/>
            <person name="Symeonidi A."/>
            <person name="Elias M."/>
            <person name="Eveleigh R.J."/>
            <person name="Herman E.K."/>
            <person name="Klute M.J."/>
            <person name="Nakayama T."/>
            <person name="Obornik M."/>
            <person name="Reyes-Prieto A."/>
            <person name="Armbrust E.V."/>
            <person name="Aves S.J."/>
            <person name="Beiko R.G."/>
            <person name="Coutinho P."/>
            <person name="Dacks J.B."/>
            <person name="Durnford D.G."/>
            <person name="Fast N.M."/>
            <person name="Green B.R."/>
            <person name="Grisdale C."/>
            <person name="Hempe F."/>
            <person name="Henrissat B."/>
            <person name="Hoppner M.P."/>
            <person name="Ishida K.-I."/>
            <person name="Kim E."/>
            <person name="Koreny L."/>
            <person name="Kroth P.G."/>
            <person name="Liu Y."/>
            <person name="Malik S.-B."/>
            <person name="Maier U.G."/>
            <person name="McRose D."/>
            <person name="Mock T."/>
            <person name="Neilson J.A."/>
            <person name="Onodera N.T."/>
            <person name="Poole A.M."/>
            <person name="Pritham E.J."/>
            <person name="Richards T.A."/>
            <person name="Rocap G."/>
            <person name="Roy S.W."/>
            <person name="Sarai C."/>
            <person name="Schaack S."/>
            <person name="Shirato S."/>
            <person name="Slamovits C.H."/>
            <person name="Spencer D.F."/>
            <person name="Suzuki S."/>
            <person name="Worden A.Z."/>
            <person name="Zauner S."/>
            <person name="Barry K."/>
            <person name="Bell C."/>
            <person name="Bharti A.K."/>
            <person name="Crow J.A."/>
            <person name="Grimwood J."/>
            <person name="Kramer R."/>
            <person name="Lindquist E."/>
            <person name="Lucas S."/>
            <person name="Salamov A."/>
            <person name="McFadden G.I."/>
            <person name="Lane C.E."/>
            <person name="Keeling P.J."/>
            <person name="Gray M.W."/>
            <person name="Grigoriev I.V."/>
            <person name="Archibald J.M."/>
        </authorList>
    </citation>
    <scope>NUCLEOTIDE SEQUENCE</scope>
    <source>
        <strain evidence="4">CCMP2712</strain>
    </source>
</reference>
<keyword evidence="1" id="KW-0812">Transmembrane</keyword>
<evidence type="ECO:0000256" key="1">
    <source>
        <dbReference type="SAM" id="Phobius"/>
    </source>
</evidence>
<dbReference type="HOGENOM" id="CLU_904447_0_0_1"/>
<accession>L1II05</accession>
<organism evidence="2">
    <name type="scientific">Guillardia theta (strain CCMP2712)</name>
    <name type="common">Cryptophyte</name>
    <dbReference type="NCBI Taxonomy" id="905079"/>
    <lineage>
        <taxon>Eukaryota</taxon>
        <taxon>Cryptophyceae</taxon>
        <taxon>Pyrenomonadales</taxon>
        <taxon>Geminigeraceae</taxon>
        <taxon>Guillardia</taxon>
    </lineage>
</organism>
<proteinExistence type="predicted"/>
<evidence type="ECO:0000313" key="2">
    <source>
        <dbReference type="EMBL" id="EKX35846.1"/>
    </source>
</evidence>
<dbReference type="GeneID" id="17292567"/>
<feature type="transmembrane region" description="Helical" evidence="1">
    <location>
        <begin position="143"/>
        <end position="163"/>
    </location>
</feature>
<sequence>MLGAAVLEVAYMQGRRKTYPSLPSLPQSLYAVKLIAPSSWKIASRPLASFSLAWTHSSCKVCRSAPSACRTFMDRRQIRHDETGRSTPLPRHALLHGVSRSLLSRSATQSCLTVGRGLRAMSTPSKDREVMYESRSISTLQNLAMGSVAQTAICCLVGGLLAFHPAAASSAWLPGWTLQGRAFLSGIIVGFGCTITMGARAFVTKQIVRVSSSPHSPDEIEIDVMSFPSGVTVHRLPAKEFYAITAAYGEFDIDKEAAGAAPMLPVYVGGSVKNTLMIDMRGKFLHKDRMQELLVSVPDVDEEMLKNE</sequence>
<name>L1II05_GUITC</name>
<reference evidence="3" key="3">
    <citation type="submission" date="2015-06" db="UniProtKB">
        <authorList>
            <consortium name="EnsemblProtists"/>
        </authorList>
    </citation>
    <scope>IDENTIFICATION</scope>
</reference>
<evidence type="ECO:0008006" key="5">
    <source>
        <dbReference type="Google" id="ProtNLM"/>
    </source>
</evidence>
<dbReference type="EnsemblProtists" id="EKX35846">
    <property type="protein sequence ID" value="EKX35846"/>
    <property type="gene ID" value="GUITHDRAFT_165872"/>
</dbReference>
<evidence type="ECO:0000313" key="3">
    <source>
        <dbReference type="EnsemblProtists" id="EKX35846"/>
    </source>
</evidence>
<keyword evidence="4" id="KW-1185">Reference proteome</keyword>